<dbReference type="RefSeq" id="WP_140009165.1">
    <property type="nucleotide sequence ID" value="NZ_JBHMDG010000034.1"/>
</dbReference>
<dbReference type="EMBL" id="JBHMDG010000034">
    <property type="protein sequence ID" value="MFB9315527.1"/>
    <property type="molecule type" value="Genomic_DNA"/>
</dbReference>
<feature type="chain" id="PRO_5046083577" evidence="1">
    <location>
        <begin position="28"/>
        <end position="530"/>
    </location>
</feature>
<sequence>MTPKLVALSLAAATTALVTAFTGTITAADEAQAAEAGGIAGVVTRADGRPDSRYMIYVDPVDPASSTPEGWHNGTNDGAFQVDLPPGAYWVKFAGFPGIATEWWGDVATRGASTKVVVEAGRLTRLNPQLSAGGSISGTIDRAAFEPDPLWTTSTAEVFAADPTVPGGYVRINADAGDGDGRYDVPRLHAGNYVVRYYTHETGLEGWWRGSGSTATAARLATTVTVTEGEDTAGVDPVGLHPQGTVTGTVRRGDGKRLGGVTITVLHLNDYGEWVTDYEDEGAERTVTSARGTYRFRAPSGPYRVRYAEGPTDSPIRTEFSGDAATVERARDVVVRIDQETKADTSVEPVAVVADVRAVQSGTPRVGATLTVSRGSWYPTTAKVAYQWARNGVPISGEHGRTYRVRPSDLGARIIARLRAVKPGYTSTYTYVTPRAPKVLTGRFTVESGPRVRGRLTVGSTLRVTRPVTHPFSSPRYQWQRDGRAIGGADGASYELRPADRGHRISVHVRAFRGAYDEIHWRTRPLGPVR</sequence>
<protein>
    <submittedName>
        <fullName evidence="2">Carboxypeptidase-like regulatory domain-containing protein</fullName>
    </submittedName>
</protein>
<dbReference type="SUPFAM" id="SSF49452">
    <property type="entry name" value="Starch-binding domain-like"/>
    <property type="match status" value="1"/>
</dbReference>
<proteinExistence type="predicted"/>
<dbReference type="InterPro" id="IPR013784">
    <property type="entry name" value="Carb-bd-like_fold"/>
</dbReference>
<keyword evidence="3" id="KW-1185">Reference proteome</keyword>
<feature type="signal peptide" evidence="1">
    <location>
        <begin position="1"/>
        <end position="27"/>
    </location>
</feature>
<reference evidence="2 3" key="1">
    <citation type="submission" date="2024-09" db="EMBL/GenBank/DDBJ databases">
        <authorList>
            <person name="Sun Q."/>
            <person name="Mori K."/>
        </authorList>
    </citation>
    <scope>NUCLEOTIDE SEQUENCE [LARGE SCALE GENOMIC DNA]</scope>
    <source>
        <strain evidence="2 3">JCM 9626</strain>
    </source>
</reference>
<dbReference type="Gene3D" id="2.60.40.2700">
    <property type="match status" value="2"/>
</dbReference>
<evidence type="ECO:0000313" key="2">
    <source>
        <dbReference type="EMBL" id="MFB9315527.1"/>
    </source>
</evidence>
<accession>A0ABV5KGK1</accession>
<evidence type="ECO:0000313" key="3">
    <source>
        <dbReference type="Proteomes" id="UP001589750"/>
    </source>
</evidence>
<gene>
    <name evidence="2" type="ORF">ACFFRI_20965</name>
</gene>
<comment type="caution">
    <text evidence="2">The sequence shown here is derived from an EMBL/GenBank/DDBJ whole genome shotgun (WGS) entry which is preliminary data.</text>
</comment>
<name>A0ABV5KGK1_9ACTN</name>
<keyword evidence="1" id="KW-0732">Signal</keyword>
<dbReference type="Proteomes" id="UP001589750">
    <property type="component" value="Unassembled WGS sequence"/>
</dbReference>
<evidence type="ECO:0000256" key="1">
    <source>
        <dbReference type="SAM" id="SignalP"/>
    </source>
</evidence>
<organism evidence="2 3">
    <name type="scientific">Nocardioides plantarum</name>
    <dbReference type="NCBI Taxonomy" id="29299"/>
    <lineage>
        <taxon>Bacteria</taxon>
        <taxon>Bacillati</taxon>
        <taxon>Actinomycetota</taxon>
        <taxon>Actinomycetes</taxon>
        <taxon>Propionibacteriales</taxon>
        <taxon>Nocardioidaceae</taxon>
        <taxon>Nocardioides</taxon>
    </lineage>
</organism>